<proteinExistence type="predicted"/>
<name>A0A3B0MIN6_9GAMM</name>
<protein>
    <recommendedName>
        <fullName evidence="3">Holin</fullName>
    </recommendedName>
</protein>
<reference evidence="2" key="1">
    <citation type="submission" date="2018-04" db="EMBL/GenBank/DDBJ databases">
        <authorList>
            <person name="Go L.Y."/>
            <person name="Mitchell J.A."/>
        </authorList>
    </citation>
    <scope>NUCLEOTIDE SEQUENCE</scope>
    <source>
        <strain evidence="2">ARTV</strain>
    </source>
</reference>
<keyword evidence="1" id="KW-1133">Transmembrane helix</keyword>
<accession>A0A3B0MIN6</accession>
<dbReference type="Pfam" id="PF16083">
    <property type="entry name" value="Phage_holin_3_3"/>
    <property type="match status" value="1"/>
</dbReference>
<evidence type="ECO:0008006" key="3">
    <source>
        <dbReference type="Google" id="ProtNLM"/>
    </source>
</evidence>
<keyword evidence="1" id="KW-0812">Transmembrane</keyword>
<keyword evidence="1" id="KW-0472">Membrane</keyword>
<dbReference type="InterPro" id="IPR032126">
    <property type="entry name" value="LydA_holin"/>
</dbReference>
<sequence length="127" mass="14151">MVVTIKFNICLIFVSIKSFKKVNPESGGYTHMPKENDVLLWCLIGLFSAWGGATRYKYGKKSKRRWIAMIFEMITSCFTGFIGGLLAMEYGSSDYIALVVAGLLGSMGGTGLKLLYQKVFNLKVDKK</sequence>
<dbReference type="AlphaFoldDB" id="A0A3B0MIN6"/>
<organism evidence="2">
    <name type="scientific">Arsenophonus endosymbiont of Trialeurodes vaporariorum</name>
    <dbReference type="NCBI Taxonomy" id="235567"/>
    <lineage>
        <taxon>Bacteria</taxon>
        <taxon>Pseudomonadati</taxon>
        <taxon>Pseudomonadota</taxon>
        <taxon>Gammaproteobacteria</taxon>
        <taxon>Enterobacterales</taxon>
        <taxon>Morganellaceae</taxon>
        <taxon>Arsenophonus</taxon>
    </lineage>
</organism>
<evidence type="ECO:0000313" key="2">
    <source>
        <dbReference type="EMBL" id="SSW95254.1"/>
    </source>
</evidence>
<gene>
    <name evidence="2" type="ORF">ARTV_1001</name>
</gene>
<dbReference type="EMBL" id="UFQR01000003">
    <property type="protein sequence ID" value="SSW95254.1"/>
    <property type="molecule type" value="Genomic_DNA"/>
</dbReference>
<feature type="transmembrane region" description="Helical" evidence="1">
    <location>
        <begin position="95"/>
        <end position="116"/>
    </location>
</feature>
<evidence type="ECO:0000256" key="1">
    <source>
        <dbReference type="SAM" id="Phobius"/>
    </source>
</evidence>
<feature type="transmembrane region" description="Helical" evidence="1">
    <location>
        <begin position="66"/>
        <end position="89"/>
    </location>
</feature>